<evidence type="ECO:0000313" key="1">
    <source>
        <dbReference type="EMBL" id="EEN81090.1"/>
    </source>
</evidence>
<accession>C2JV43</accession>
<organism evidence="1 2">
    <name type="scientific">Lacticaseibacillus rhamnosus (strain LMS2-1)</name>
    <dbReference type="NCBI Taxonomy" id="525361"/>
    <lineage>
        <taxon>Bacteria</taxon>
        <taxon>Bacillati</taxon>
        <taxon>Bacillota</taxon>
        <taxon>Bacilli</taxon>
        <taxon>Lactobacillales</taxon>
        <taxon>Lactobacillaceae</taxon>
        <taxon>Lacticaseibacillus</taxon>
    </lineage>
</organism>
<name>C2JV43_LACRM</name>
<sequence>MDKNLDEIFDLIIAGESKRIISISNGVKVEKSPSYFRYMKRMYSKSWDTMYNPNNVFIPYILVSIEFILRQLVDVDITVSTKAPTAKELLDALTGKKRALATTEDDFIYHVGKQLEGNKMQILGYAKSDSDIPKIKGYLISNGQLADSEIIISKFNKNGYIKNLYEILSSIRKKYYDEIPEFGNSYRNLVMHANRFLMLEKDDMFEELLTDYSKLINSVWGDAVMPYDKQRVLEKDPKSPWYDELSNQVQLFTHEDF</sequence>
<dbReference type="EMBL" id="ACIZ01000031">
    <property type="protein sequence ID" value="EEN81090.1"/>
    <property type="molecule type" value="Genomic_DNA"/>
</dbReference>
<keyword evidence="2" id="KW-1185">Reference proteome</keyword>
<comment type="caution">
    <text evidence="1">The sequence shown here is derived from an EMBL/GenBank/DDBJ whole genome shotgun (WGS) entry which is preliminary data.</text>
</comment>
<evidence type="ECO:0000313" key="2">
    <source>
        <dbReference type="Proteomes" id="UP000004525"/>
    </source>
</evidence>
<reference evidence="1" key="1">
    <citation type="submission" date="2009-01" db="EMBL/GenBank/DDBJ databases">
        <authorList>
            <person name="Qin X."/>
            <person name="Bachman B."/>
            <person name="Battles P."/>
            <person name="Bell A."/>
            <person name="Bess C."/>
            <person name="Bickham C."/>
            <person name="Chaboub L."/>
            <person name="Chen D."/>
            <person name="Coyle M."/>
            <person name="Deiros D.R."/>
            <person name="Dinh H."/>
            <person name="Forbes L."/>
            <person name="Fowler G."/>
            <person name="Francisco L."/>
            <person name="Fu Q."/>
            <person name="Gubbala S."/>
            <person name="Hale W."/>
            <person name="Han Y."/>
            <person name="Hemphill L."/>
            <person name="Highlander S.K."/>
            <person name="Hirani K."/>
            <person name="Hogues M."/>
            <person name="Jackson L."/>
            <person name="Jakkamsetti A."/>
            <person name="Javaid M."/>
            <person name="Jiang H."/>
            <person name="Korchina V."/>
            <person name="Kovar C."/>
            <person name="Lara F."/>
            <person name="Lee S."/>
            <person name="Mata R."/>
            <person name="Mathew T."/>
            <person name="Moen C."/>
            <person name="Morales K."/>
            <person name="Munidasa M."/>
            <person name="Nazareth L."/>
            <person name="Ngo R."/>
            <person name="Nguyen L."/>
            <person name="Okwuonu G."/>
            <person name="Ongeri F."/>
            <person name="Patil S."/>
            <person name="Petrosino J."/>
            <person name="Pham C."/>
            <person name="Pham P."/>
            <person name="Pu L.-L."/>
            <person name="Puazo M."/>
            <person name="Raj R."/>
            <person name="Reid J."/>
            <person name="Rouhana J."/>
            <person name="Saada N."/>
            <person name="Shang Y."/>
            <person name="Simmons D."/>
            <person name="Thornton R."/>
            <person name="Warren J."/>
            <person name="Weissenberger G."/>
            <person name="Zhang J."/>
            <person name="Zhang L."/>
            <person name="Zhou C."/>
            <person name="Zhu D."/>
            <person name="Muzny D."/>
            <person name="Worley K."/>
            <person name="Gibbs R."/>
        </authorList>
    </citation>
    <scope>NUCLEOTIDE SEQUENCE [LARGE SCALE GENOMIC DNA]</scope>
    <source>
        <strain evidence="1">LMS2-1</strain>
    </source>
</reference>
<proteinExistence type="predicted"/>
<dbReference type="HOGENOM" id="CLU_1080926_0_0_9"/>
<gene>
    <name evidence="1" type="ORF">HMPREF0539_0777</name>
</gene>
<dbReference type="AlphaFoldDB" id="C2JV43"/>
<protein>
    <submittedName>
        <fullName evidence="1">Uncharacterized protein</fullName>
    </submittedName>
</protein>
<dbReference type="Proteomes" id="UP000004525">
    <property type="component" value="Unassembled WGS sequence"/>
</dbReference>
<dbReference type="RefSeq" id="WP_005691081.1">
    <property type="nucleotide sequence ID" value="NZ_GG692961.1"/>
</dbReference>